<accession>A0A830HCU3</accession>
<feature type="compositionally biased region" description="Low complexity" evidence="1">
    <location>
        <begin position="30"/>
        <end position="49"/>
    </location>
</feature>
<dbReference type="OrthoDB" id="421474at2759"/>
<dbReference type="EMBL" id="BNJQ01000006">
    <property type="protein sequence ID" value="GHP03690.1"/>
    <property type="molecule type" value="Genomic_DNA"/>
</dbReference>
<reference evidence="2" key="1">
    <citation type="submission" date="2020-10" db="EMBL/GenBank/DDBJ databases">
        <title>Unveiling of a novel bifunctional photoreceptor, Dualchrome1, isolated from a cosmopolitan green alga.</title>
        <authorList>
            <person name="Suzuki S."/>
            <person name="Kawachi M."/>
        </authorList>
    </citation>
    <scope>NUCLEOTIDE SEQUENCE</scope>
    <source>
        <strain evidence="2">NIES 2893</strain>
    </source>
</reference>
<dbReference type="PANTHER" id="PTHR47721:SF2">
    <property type="entry name" value="OS01G0235100 PROTEIN"/>
    <property type="match status" value="1"/>
</dbReference>
<name>A0A830HCU3_9CHLO</name>
<protein>
    <submittedName>
        <fullName evidence="2">Uncharacterized protein</fullName>
    </submittedName>
</protein>
<feature type="region of interest" description="Disordered" evidence="1">
    <location>
        <begin position="20"/>
        <end position="54"/>
    </location>
</feature>
<gene>
    <name evidence="2" type="ORF">PPROV_000244500</name>
</gene>
<keyword evidence="3" id="KW-1185">Reference proteome</keyword>
<dbReference type="Proteomes" id="UP000660262">
    <property type="component" value="Unassembled WGS sequence"/>
</dbReference>
<evidence type="ECO:0000256" key="1">
    <source>
        <dbReference type="SAM" id="MobiDB-lite"/>
    </source>
</evidence>
<comment type="caution">
    <text evidence="2">The sequence shown here is derived from an EMBL/GenBank/DDBJ whole genome shotgun (WGS) entry which is preliminary data.</text>
</comment>
<dbReference type="PANTHER" id="PTHR47721">
    <property type="entry name" value="OS01G0235100 PROTEIN"/>
    <property type="match status" value="1"/>
</dbReference>
<evidence type="ECO:0000313" key="3">
    <source>
        <dbReference type="Proteomes" id="UP000660262"/>
    </source>
</evidence>
<evidence type="ECO:0000313" key="2">
    <source>
        <dbReference type="EMBL" id="GHP03690.1"/>
    </source>
</evidence>
<dbReference type="AlphaFoldDB" id="A0A830HCU3"/>
<organism evidence="2 3">
    <name type="scientific">Pycnococcus provasolii</name>
    <dbReference type="NCBI Taxonomy" id="41880"/>
    <lineage>
        <taxon>Eukaryota</taxon>
        <taxon>Viridiplantae</taxon>
        <taxon>Chlorophyta</taxon>
        <taxon>Pseudoscourfieldiophyceae</taxon>
        <taxon>Pseudoscourfieldiales</taxon>
        <taxon>Pycnococcaceae</taxon>
        <taxon>Pycnococcus</taxon>
    </lineage>
</organism>
<proteinExistence type="predicted"/>
<sequence length="120" mass="12701">MIVAPASSPRLRLRAAVNRRSSSRLHVRARASNDSDAAAASTGDSGESAPTTQCEAVGCSPELRKFCDGKGRIKGGMGALVDWWPIKVYRPCPAAAEAGRVYTPKGQAIDEILFGDKGKE</sequence>